<accession>A0A2H3NLS8</accession>
<evidence type="ECO:0000259" key="3">
    <source>
        <dbReference type="PROSITE" id="PS50943"/>
    </source>
</evidence>
<keyword evidence="5" id="KW-1185">Reference proteome</keyword>
<organism evidence="4 5">
    <name type="scientific">Longimonas halophila</name>
    <dbReference type="NCBI Taxonomy" id="1469170"/>
    <lineage>
        <taxon>Bacteria</taxon>
        <taxon>Pseudomonadati</taxon>
        <taxon>Rhodothermota</taxon>
        <taxon>Rhodothermia</taxon>
        <taxon>Rhodothermales</taxon>
        <taxon>Salisaetaceae</taxon>
        <taxon>Longimonas</taxon>
    </lineage>
</organism>
<dbReference type="PANTHER" id="PTHR46797:SF1">
    <property type="entry name" value="METHYLPHOSPHONATE SYNTHASE"/>
    <property type="match status" value="1"/>
</dbReference>
<dbReference type="Pfam" id="PF01381">
    <property type="entry name" value="HTH_3"/>
    <property type="match status" value="1"/>
</dbReference>
<dbReference type="CDD" id="cd00093">
    <property type="entry name" value="HTH_XRE"/>
    <property type="match status" value="1"/>
</dbReference>
<dbReference type="InterPro" id="IPR001387">
    <property type="entry name" value="Cro/C1-type_HTH"/>
</dbReference>
<dbReference type="GO" id="GO:0005829">
    <property type="term" value="C:cytosol"/>
    <property type="evidence" value="ECO:0007669"/>
    <property type="project" value="TreeGrafter"/>
</dbReference>
<dbReference type="PANTHER" id="PTHR46797">
    <property type="entry name" value="HTH-TYPE TRANSCRIPTIONAL REGULATOR"/>
    <property type="match status" value="1"/>
</dbReference>
<dbReference type="InterPro" id="IPR050807">
    <property type="entry name" value="TransReg_Diox_bact_type"/>
</dbReference>
<dbReference type="OrthoDB" id="833147at2"/>
<dbReference type="InterPro" id="IPR010359">
    <property type="entry name" value="IrrE_HExxH"/>
</dbReference>
<dbReference type="SMART" id="SM00530">
    <property type="entry name" value="HTH_XRE"/>
    <property type="match status" value="1"/>
</dbReference>
<dbReference type="GO" id="GO:0003700">
    <property type="term" value="F:DNA-binding transcription factor activity"/>
    <property type="evidence" value="ECO:0007669"/>
    <property type="project" value="TreeGrafter"/>
</dbReference>
<gene>
    <name evidence="4" type="ORF">CRI93_08135</name>
</gene>
<feature type="domain" description="HTH cro/C1-type" evidence="3">
    <location>
        <begin position="16"/>
        <end position="70"/>
    </location>
</feature>
<keyword evidence="2" id="KW-0238">DNA-binding</keyword>
<dbReference type="RefSeq" id="WP_098062123.1">
    <property type="nucleotide sequence ID" value="NZ_PDEP01000006.1"/>
</dbReference>
<dbReference type="PROSITE" id="PS50943">
    <property type="entry name" value="HTH_CROC1"/>
    <property type="match status" value="1"/>
</dbReference>
<dbReference type="Pfam" id="PF06114">
    <property type="entry name" value="Peptidase_M78"/>
    <property type="match status" value="1"/>
</dbReference>
<evidence type="ECO:0000313" key="4">
    <source>
        <dbReference type="EMBL" id="PEN07094.1"/>
    </source>
</evidence>
<proteinExistence type="inferred from homology"/>
<name>A0A2H3NLS8_9BACT</name>
<dbReference type="GO" id="GO:0003677">
    <property type="term" value="F:DNA binding"/>
    <property type="evidence" value="ECO:0007669"/>
    <property type="project" value="UniProtKB-KW"/>
</dbReference>
<dbReference type="AlphaFoldDB" id="A0A2H3NLS8"/>
<reference evidence="4 5" key="1">
    <citation type="submission" date="2017-10" db="EMBL/GenBank/DDBJ databases">
        <title>Draft genome of Longimonas halophila.</title>
        <authorList>
            <person name="Goh K.M."/>
            <person name="Shamsir M.S."/>
            <person name="Lim S.W."/>
        </authorList>
    </citation>
    <scope>NUCLEOTIDE SEQUENCE [LARGE SCALE GENOMIC DNA]</scope>
    <source>
        <strain evidence="4 5">KCTC 42399</strain>
    </source>
</reference>
<evidence type="ECO:0000313" key="5">
    <source>
        <dbReference type="Proteomes" id="UP000221024"/>
    </source>
</evidence>
<dbReference type="InterPro" id="IPR010982">
    <property type="entry name" value="Lambda_DNA-bd_dom_sf"/>
</dbReference>
<protein>
    <submittedName>
        <fullName evidence="4">XRE family transcriptional regulator</fullName>
    </submittedName>
</protein>
<dbReference type="Proteomes" id="UP000221024">
    <property type="component" value="Unassembled WGS sequence"/>
</dbReference>
<sequence length="512" mass="58810">MAMRPENLRFILGLKLRTLRQEQNASLKEVSERSGLSMSYLSEIEKGKKYPSPDKLLGLAEAFNVTYDDLVSLNVDDKLDPLKEMFSSPFIQEFPFELFGLAPHDVFSLVSDAPTKAGALIRTFLEVGRTYDMQVEHFLFAALRSYQQMHDNYFPDLEDAADAFRRQHDWPRTASLSDTTLRSLLEDEFGYTIDVDVLPNHDTLHPFRSVFVDGNGNPPTFYVNGDLMPIQRAFIYAREIGYNVLDVEERARTSSWIRAESFEQVLNNFKASYFAGALILNESSLLASLRSWFDASAWDDGAFLRTQMDRFQATPEMLYYRLTQLVPHHFDLTAFFFLRFHHEQGSPDYHLTKMLNLSGIPVPHGIGLREHYCQRWPAIQLLKELSEAQAQDDYTHDPSNASAAVRAQRSHFINADAEFFTLSTARPLALKDTTNSCVSIGFLMDDAFRRQVQFAHDPAITRREVNLTCERCPLTHAQCQERVAPRTLYDKEQREQQQIEALRELTNDTRSA</sequence>
<dbReference type="Gene3D" id="1.10.260.40">
    <property type="entry name" value="lambda repressor-like DNA-binding domains"/>
    <property type="match status" value="1"/>
</dbReference>
<comment type="similarity">
    <text evidence="1">Belongs to the short-chain fatty acyl-CoA assimilation regulator (ScfR) family.</text>
</comment>
<comment type="caution">
    <text evidence="4">The sequence shown here is derived from an EMBL/GenBank/DDBJ whole genome shotgun (WGS) entry which is preliminary data.</text>
</comment>
<dbReference type="SUPFAM" id="SSF47413">
    <property type="entry name" value="lambda repressor-like DNA-binding domains"/>
    <property type="match status" value="1"/>
</dbReference>
<dbReference type="EMBL" id="PDEP01000006">
    <property type="protein sequence ID" value="PEN07094.1"/>
    <property type="molecule type" value="Genomic_DNA"/>
</dbReference>
<evidence type="ECO:0000256" key="2">
    <source>
        <dbReference type="ARBA" id="ARBA00023125"/>
    </source>
</evidence>
<evidence type="ECO:0000256" key="1">
    <source>
        <dbReference type="ARBA" id="ARBA00007227"/>
    </source>
</evidence>